<feature type="transmembrane region" description="Helical" evidence="1">
    <location>
        <begin position="40"/>
        <end position="60"/>
    </location>
</feature>
<organism evidence="3 4">
    <name type="scientific">Handroanthus impetiginosus</name>
    <dbReference type="NCBI Taxonomy" id="429701"/>
    <lineage>
        <taxon>Eukaryota</taxon>
        <taxon>Viridiplantae</taxon>
        <taxon>Streptophyta</taxon>
        <taxon>Embryophyta</taxon>
        <taxon>Tracheophyta</taxon>
        <taxon>Spermatophyta</taxon>
        <taxon>Magnoliopsida</taxon>
        <taxon>eudicotyledons</taxon>
        <taxon>Gunneridae</taxon>
        <taxon>Pentapetalae</taxon>
        <taxon>asterids</taxon>
        <taxon>lamiids</taxon>
        <taxon>Lamiales</taxon>
        <taxon>Bignoniaceae</taxon>
        <taxon>Crescentiina</taxon>
        <taxon>Tabebuia alliance</taxon>
        <taxon>Handroanthus</taxon>
    </lineage>
</organism>
<keyword evidence="1" id="KW-1133">Transmembrane helix</keyword>
<dbReference type="PANTHER" id="PTHR33659">
    <property type="entry name" value="PROTEIN, PUTATIVE-RELATED-RELATED"/>
    <property type="match status" value="1"/>
</dbReference>
<feature type="signal peptide" evidence="2">
    <location>
        <begin position="1"/>
        <end position="21"/>
    </location>
</feature>
<reference evidence="4" key="1">
    <citation type="journal article" date="2018" name="Gigascience">
        <title>Genome assembly of the Pink Ipe (Handroanthus impetiginosus, Bignoniaceae), a highly valued, ecologically keystone Neotropical timber forest tree.</title>
        <authorList>
            <person name="Silva-Junior O.B."/>
            <person name="Grattapaglia D."/>
            <person name="Novaes E."/>
            <person name="Collevatti R.G."/>
        </authorList>
    </citation>
    <scope>NUCLEOTIDE SEQUENCE [LARGE SCALE GENOMIC DNA]</scope>
    <source>
        <strain evidence="4">cv. UFG-1</strain>
    </source>
</reference>
<dbReference type="PANTHER" id="PTHR33659:SF11">
    <property type="entry name" value="TRANSMEMBRANE PROTEIN"/>
    <property type="match status" value="1"/>
</dbReference>
<evidence type="ECO:0000256" key="1">
    <source>
        <dbReference type="SAM" id="Phobius"/>
    </source>
</evidence>
<keyword evidence="1" id="KW-0472">Membrane</keyword>
<sequence>MASLKAVVILMFVAMISAVSAQEKAGLSPAPSPHHGAGCSLPVSVAVVGFSLLLSLLALVKN</sequence>
<accession>A0A2G9HN99</accession>
<evidence type="ECO:0000256" key="2">
    <source>
        <dbReference type="SAM" id="SignalP"/>
    </source>
</evidence>
<keyword evidence="2" id="KW-0732">Signal</keyword>
<comment type="caution">
    <text evidence="3">The sequence shown here is derived from an EMBL/GenBank/DDBJ whole genome shotgun (WGS) entry which is preliminary data.</text>
</comment>
<dbReference type="EMBL" id="NKXS01001401">
    <property type="protein sequence ID" value="PIN18770.1"/>
    <property type="molecule type" value="Genomic_DNA"/>
</dbReference>
<dbReference type="AlphaFoldDB" id="A0A2G9HN99"/>
<keyword evidence="1" id="KW-0812">Transmembrane</keyword>
<dbReference type="Proteomes" id="UP000231279">
    <property type="component" value="Unassembled WGS sequence"/>
</dbReference>
<gene>
    <name evidence="3" type="ORF">CDL12_08556</name>
</gene>
<proteinExistence type="predicted"/>
<keyword evidence="4" id="KW-1185">Reference proteome</keyword>
<name>A0A2G9HN99_9LAMI</name>
<evidence type="ECO:0000313" key="4">
    <source>
        <dbReference type="Proteomes" id="UP000231279"/>
    </source>
</evidence>
<feature type="chain" id="PRO_5013594081" evidence="2">
    <location>
        <begin position="22"/>
        <end position="62"/>
    </location>
</feature>
<protein>
    <submittedName>
        <fullName evidence="3">Uncharacterized protein</fullName>
    </submittedName>
</protein>
<evidence type="ECO:0000313" key="3">
    <source>
        <dbReference type="EMBL" id="PIN18770.1"/>
    </source>
</evidence>